<dbReference type="InterPro" id="IPR018964">
    <property type="entry name" value="Phage_phiJL001_Gp84_C"/>
</dbReference>
<dbReference type="RefSeq" id="WP_115837769.1">
    <property type="nucleotide sequence ID" value="NZ_CP025086.1"/>
</dbReference>
<dbReference type="Pfam" id="PF09931">
    <property type="entry name" value="Phage_phiJL001_Gp84_N"/>
    <property type="match status" value="1"/>
</dbReference>
<dbReference type="Proteomes" id="UP000256900">
    <property type="component" value="Unassembled WGS sequence"/>
</dbReference>
<dbReference type="AlphaFoldDB" id="A0A3D9YKZ0"/>
<organism evidence="2 3">
    <name type="scientific">Methylovirgula ligni</name>
    <dbReference type="NCBI Taxonomy" id="569860"/>
    <lineage>
        <taxon>Bacteria</taxon>
        <taxon>Pseudomonadati</taxon>
        <taxon>Pseudomonadota</taxon>
        <taxon>Alphaproteobacteria</taxon>
        <taxon>Hyphomicrobiales</taxon>
        <taxon>Beijerinckiaceae</taxon>
        <taxon>Methylovirgula</taxon>
    </lineage>
</organism>
<name>A0A3D9YKZ0_9HYPH</name>
<evidence type="ECO:0000313" key="3">
    <source>
        <dbReference type="Proteomes" id="UP000256900"/>
    </source>
</evidence>
<comment type="caution">
    <text evidence="2">The sequence shown here is derived from an EMBL/GenBank/DDBJ whole genome shotgun (WGS) entry which is preliminary data.</text>
</comment>
<gene>
    <name evidence="2" type="ORF">DES32_3163</name>
</gene>
<keyword evidence="3" id="KW-1185">Reference proteome</keyword>
<dbReference type="EMBL" id="QUMO01000006">
    <property type="protein sequence ID" value="REF83247.1"/>
    <property type="molecule type" value="Genomic_DNA"/>
</dbReference>
<proteinExistence type="predicted"/>
<evidence type="ECO:0000259" key="1">
    <source>
        <dbReference type="Pfam" id="PF09356"/>
    </source>
</evidence>
<evidence type="ECO:0000313" key="2">
    <source>
        <dbReference type="EMBL" id="REF83247.1"/>
    </source>
</evidence>
<accession>A0A3D9YKZ0</accession>
<sequence>MRSTANGTLPAYLNSLRGTDAQLYMADCYTVTLLDGTALYYTNFDLPITLGANVFLANSVRIDGLKYNCKRGTEADEQKITIIALPSGETIGGVPILAAIAAGVLDGATVRRERAFCNSWSEADRAAPIDSVVLFHGRVATVDGVGRTTADITVHSDLVLLDINMPRKIYAPGCMWALYGFGCGLSKADFTSAGTVGGGPTQRFIPWSGATANYAQGTLIFTSGVLNGISATIKSVAGGAAPGFVPIYPLPASPAPGDTFAASFGCDRTKTTCQSRFNNLANFLGFPYVPPPTFSV</sequence>
<reference evidence="2 3" key="1">
    <citation type="submission" date="2018-08" db="EMBL/GenBank/DDBJ databases">
        <title>Genomic Encyclopedia of Type Strains, Phase IV (KMG-IV): sequencing the most valuable type-strain genomes for metagenomic binning, comparative biology and taxonomic classification.</title>
        <authorList>
            <person name="Goeker M."/>
        </authorList>
    </citation>
    <scope>NUCLEOTIDE SEQUENCE [LARGE SCALE GENOMIC DNA]</scope>
    <source>
        <strain evidence="2 3">BW863</strain>
    </source>
</reference>
<protein>
    <submittedName>
        <fullName evidence="2">Putative phage protein (TIGR02218 family)</fullName>
    </submittedName>
</protein>
<dbReference type="OrthoDB" id="1633386at2"/>
<feature type="domain" description="Bacteriophage phiJL001 Gp84 C-terminal" evidence="1">
    <location>
        <begin position="213"/>
        <end position="290"/>
    </location>
</feature>
<dbReference type="Pfam" id="PF09356">
    <property type="entry name" value="Phage_BR0599"/>
    <property type="match status" value="1"/>
</dbReference>